<evidence type="ECO:0000256" key="8">
    <source>
        <dbReference type="PIRNR" id="PIRNR000485"/>
    </source>
</evidence>
<feature type="binding site" evidence="7 10">
    <location>
        <position position="295"/>
    </location>
    <ligand>
        <name>Mg(2+)</name>
        <dbReference type="ChEBI" id="CHEBI:18420"/>
    </ligand>
</feature>
<dbReference type="Proteomes" id="UP000051124">
    <property type="component" value="Unassembled WGS sequence"/>
</dbReference>
<gene>
    <name evidence="7" type="primary">purF</name>
    <name evidence="13" type="ORF">AMJ40_07065</name>
</gene>
<feature type="active site" description="Nucleophile" evidence="7 9">
    <location>
        <position position="2"/>
    </location>
</feature>
<feature type="binding site" evidence="7 11">
    <location>
        <position position="245"/>
    </location>
    <ligand>
        <name>[4Fe-4S] cluster</name>
        <dbReference type="ChEBI" id="CHEBI:49883"/>
    </ligand>
</feature>
<evidence type="ECO:0000313" key="13">
    <source>
        <dbReference type="EMBL" id="KPJ48663.1"/>
    </source>
</evidence>
<protein>
    <recommendedName>
        <fullName evidence="7">Amidophosphoribosyltransferase</fullName>
        <shortName evidence="7">ATase</shortName>
        <ecNumber evidence="7">2.4.2.14</ecNumber>
    </recommendedName>
    <alternativeName>
        <fullName evidence="7">Glutamine phosphoribosylpyrophosphate amidotransferase</fullName>
        <shortName evidence="7">GPATase</shortName>
    </alternativeName>
</protein>
<comment type="cofactor">
    <cofactor evidence="7 10">
        <name>Mg(2+)</name>
        <dbReference type="ChEBI" id="CHEBI:18420"/>
    </cofactor>
    <text evidence="7 10">Binds 1 Mg(2+) ion per subunit.</text>
</comment>
<evidence type="ECO:0000256" key="4">
    <source>
        <dbReference type="ARBA" id="ARBA00022679"/>
    </source>
</evidence>
<dbReference type="Gene3D" id="3.60.20.10">
    <property type="entry name" value="Glutamine Phosphoribosylpyrophosphate, subunit 1, domain 1"/>
    <property type="match status" value="1"/>
</dbReference>
<keyword evidence="4 7" id="KW-0808">Transferase</keyword>
<keyword evidence="7 11" id="KW-0411">Iron-sulfur</keyword>
<dbReference type="GO" id="GO:0004044">
    <property type="term" value="F:amidophosphoribosyltransferase activity"/>
    <property type="evidence" value="ECO:0007669"/>
    <property type="project" value="UniProtKB-UniRule"/>
</dbReference>
<keyword evidence="7 10" id="KW-0460">Magnesium</keyword>
<dbReference type="InterPro" id="IPR029055">
    <property type="entry name" value="Ntn_hydrolases_N"/>
</dbReference>
<name>A0A0S7WEU4_UNCT6</name>
<dbReference type="Pfam" id="PF00156">
    <property type="entry name" value="Pribosyltran"/>
    <property type="match status" value="1"/>
</dbReference>
<keyword evidence="7" id="KW-0004">4Fe-4S</keyword>
<evidence type="ECO:0000256" key="7">
    <source>
        <dbReference type="HAMAP-Rule" id="MF_01931"/>
    </source>
</evidence>
<reference evidence="13 14" key="1">
    <citation type="journal article" date="2015" name="Microbiome">
        <title>Genomic resolution of linkages in carbon, nitrogen, and sulfur cycling among widespread estuary sediment bacteria.</title>
        <authorList>
            <person name="Baker B.J."/>
            <person name="Lazar C.S."/>
            <person name="Teske A.P."/>
            <person name="Dick G.J."/>
        </authorList>
    </citation>
    <scope>NUCLEOTIDE SEQUENCE [LARGE SCALE GENOMIC DNA]</scope>
    <source>
        <strain evidence="13">DG_26</strain>
    </source>
</reference>
<dbReference type="PANTHER" id="PTHR11907">
    <property type="entry name" value="AMIDOPHOSPHORIBOSYLTRANSFERASE"/>
    <property type="match status" value="1"/>
</dbReference>
<accession>A0A0S7WEU4</accession>
<organism evidence="13 14">
    <name type="scientific">candidate division TA06 bacterium DG_26</name>
    <dbReference type="NCBI Taxonomy" id="1703771"/>
    <lineage>
        <taxon>Bacteria</taxon>
        <taxon>Bacteria division TA06</taxon>
    </lineage>
</organism>
<dbReference type="NCBIfam" id="TIGR01134">
    <property type="entry name" value="purF"/>
    <property type="match status" value="1"/>
</dbReference>
<evidence type="ECO:0000256" key="6">
    <source>
        <dbReference type="ARBA" id="ARBA00022962"/>
    </source>
</evidence>
<feature type="binding site" evidence="7 11">
    <location>
        <position position="394"/>
    </location>
    <ligand>
        <name>[4Fe-4S] cluster</name>
        <dbReference type="ChEBI" id="CHEBI:49883"/>
    </ligand>
</feature>
<comment type="function">
    <text evidence="7">Catalyzes the formation of phosphoribosylamine from phosphoribosylpyrophosphate (PRPP) and glutamine.</text>
</comment>
<feature type="binding site" evidence="7 11">
    <location>
        <position position="447"/>
    </location>
    <ligand>
        <name>[4Fe-4S] cluster</name>
        <dbReference type="ChEBI" id="CHEBI:49883"/>
    </ligand>
</feature>
<comment type="cofactor">
    <cofactor evidence="7 11">
        <name>[4Fe-4S] cluster</name>
        <dbReference type="ChEBI" id="CHEBI:49883"/>
    </cofactor>
    <text evidence="7 11">Binds 1 [4Fe-4S] cluster per subunit.</text>
</comment>
<comment type="similarity">
    <text evidence="2 7 8">In the C-terminal section; belongs to the purine/pyrimidine phosphoribosyltransferase family.</text>
</comment>
<evidence type="ECO:0000256" key="5">
    <source>
        <dbReference type="ARBA" id="ARBA00022755"/>
    </source>
</evidence>
<comment type="catalytic activity">
    <reaction evidence="7 8">
        <text>5-phospho-beta-D-ribosylamine + L-glutamate + diphosphate = 5-phospho-alpha-D-ribose 1-diphosphate + L-glutamine + H2O</text>
        <dbReference type="Rhea" id="RHEA:14905"/>
        <dbReference type="ChEBI" id="CHEBI:15377"/>
        <dbReference type="ChEBI" id="CHEBI:29985"/>
        <dbReference type="ChEBI" id="CHEBI:33019"/>
        <dbReference type="ChEBI" id="CHEBI:58017"/>
        <dbReference type="ChEBI" id="CHEBI:58359"/>
        <dbReference type="ChEBI" id="CHEBI:58681"/>
        <dbReference type="EC" id="2.4.2.14"/>
    </reaction>
</comment>
<comment type="pathway">
    <text evidence="1 7 8">Purine metabolism; IMP biosynthesis via de novo pathway; N(1)-(5-phospho-D-ribosyl)glycinamide from 5-phospho-alpha-D-ribose 1-diphosphate: step 1/2.</text>
</comment>
<evidence type="ECO:0000256" key="3">
    <source>
        <dbReference type="ARBA" id="ARBA00022676"/>
    </source>
</evidence>
<dbReference type="HAMAP" id="MF_01931">
    <property type="entry name" value="PurF"/>
    <property type="match status" value="1"/>
</dbReference>
<sequence>MCGIIGLFGKRNVIDEVYLGLMTIQHRGQDAAGAITYDNRYNLKKGHGLVQHVFNEKNLARLKGKMGIGHVRYPTAGGGGAEDAQPFYVNVPYGIAMAHNGNLTNYWILRRELSEKDKRQINSTSDSEVLLNVFAEELSRLSSSPLCAEDIFRATEATFKKAQGSYSAVATIANAGVVAFRDPHGIKPLVFGRHGRNCAFASESVTMDVLGYRRWRDVQSGECIFIDYNGEEHCRRIVEDVHTPCIFEWVYFARPDSVIDGISVYEARLGLGRELASEVKKSGVVPDVVVPVPDTAKPAALALSIALGVPFREGLIKNRYIGRTFIMAGQKERRKSIKMKLNPIRAEIEGKKVLLVDDSIVRGNTSRKIIGLVREAGAEKVYFASSSPPLKYPCAYGIDMQTRGDFIARDKEPKNIEGTIGADELIYQTMDGLLAGVSGKDSKRSFCTACFSGKYPTEISEEAFHYMETDRHRKCLLTVPEDA</sequence>
<evidence type="ECO:0000256" key="9">
    <source>
        <dbReference type="PIRSR" id="PIRSR000485-1"/>
    </source>
</evidence>
<dbReference type="GO" id="GO:0009113">
    <property type="term" value="P:purine nucleobase biosynthetic process"/>
    <property type="evidence" value="ECO:0007669"/>
    <property type="project" value="UniProtKB-UniRule"/>
</dbReference>
<feature type="binding site" evidence="7 10">
    <location>
        <position position="357"/>
    </location>
    <ligand>
        <name>Mg(2+)</name>
        <dbReference type="ChEBI" id="CHEBI:18420"/>
    </ligand>
</feature>
<dbReference type="InterPro" id="IPR000836">
    <property type="entry name" value="PRTase_dom"/>
</dbReference>
<evidence type="ECO:0000256" key="11">
    <source>
        <dbReference type="PIRSR" id="PIRSR000485-3"/>
    </source>
</evidence>
<keyword evidence="5 7" id="KW-0658">Purine biosynthesis</keyword>
<dbReference type="Gene3D" id="3.40.50.2020">
    <property type="match status" value="1"/>
</dbReference>
<dbReference type="Pfam" id="PF13522">
    <property type="entry name" value="GATase_6"/>
    <property type="match status" value="1"/>
</dbReference>
<dbReference type="CDD" id="cd06223">
    <property type="entry name" value="PRTases_typeI"/>
    <property type="match status" value="1"/>
</dbReference>
<dbReference type="CDD" id="cd00715">
    <property type="entry name" value="GPATase_N"/>
    <property type="match status" value="1"/>
</dbReference>
<evidence type="ECO:0000259" key="12">
    <source>
        <dbReference type="PROSITE" id="PS51278"/>
    </source>
</evidence>
<dbReference type="GO" id="GO:0000287">
    <property type="term" value="F:magnesium ion binding"/>
    <property type="evidence" value="ECO:0007669"/>
    <property type="project" value="UniProtKB-UniRule"/>
</dbReference>
<dbReference type="SUPFAM" id="SSF56235">
    <property type="entry name" value="N-terminal nucleophile aminohydrolases (Ntn hydrolases)"/>
    <property type="match status" value="1"/>
</dbReference>
<feature type="binding site" evidence="7 10">
    <location>
        <position position="358"/>
    </location>
    <ligand>
        <name>Mg(2+)</name>
        <dbReference type="ChEBI" id="CHEBI:18420"/>
    </ligand>
</feature>
<dbReference type="PROSITE" id="PS51278">
    <property type="entry name" value="GATASE_TYPE_2"/>
    <property type="match status" value="1"/>
</dbReference>
<dbReference type="InterPro" id="IPR017932">
    <property type="entry name" value="GATase_2_dom"/>
</dbReference>
<dbReference type="GO" id="GO:0006189">
    <property type="term" value="P:'de novo' IMP biosynthetic process"/>
    <property type="evidence" value="ECO:0007669"/>
    <property type="project" value="UniProtKB-UniRule"/>
</dbReference>
<keyword evidence="6 7" id="KW-0315">Glutamine amidotransferase</keyword>
<keyword evidence="7 10" id="KW-0479">Metal-binding</keyword>
<keyword evidence="3 7" id="KW-0328">Glycosyltransferase</keyword>
<dbReference type="AlphaFoldDB" id="A0A0S7WEU4"/>
<proteinExistence type="inferred from homology"/>
<dbReference type="EC" id="2.4.2.14" evidence="7"/>
<feature type="domain" description="Glutamine amidotransferase type-2" evidence="12">
    <location>
        <begin position="2"/>
        <end position="229"/>
    </location>
</feature>
<dbReference type="SUPFAM" id="SSF53271">
    <property type="entry name" value="PRTase-like"/>
    <property type="match status" value="1"/>
</dbReference>
<evidence type="ECO:0000256" key="2">
    <source>
        <dbReference type="ARBA" id="ARBA00010138"/>
    </source>
</evidence>
<dbReference type="EMBL" id="LIZT01000103">
    <property type="protein sequence ID" value="KPJ48663.1"/>
    <property type="molecule type" value="Genomic_DNA"/>
</dbReference>
<dbReference type="PIRSF" id="PIRSF000485">
    <property type="entry name" value="Amd_phspho_trans"/>
    <property type="match status" value="1"/>
</dbReference>
<keyword evidence="7 11" id="KW-0408">Iron</keyword>
<dbReference type="PATRIC" id="fig|1703771.3.peg.906"/>
<dbReference type="GO" id="GO:0051539">
    <property type="term" value="F:4 iron, 4 sulfur cluster binding"/>
    <property type="evidence" value="ECO:0007669"/>
    <property type="project" value="UniProtKB-KW"/>
</dbReference>
<comment type="caution">
    <text evidence="13">The sequence shown here is derived from an EMBL/GenBank/DDBJ whole genome shotgun (WGS) entry which is preliminary data.</text>
</comment>
<dbReference type="UniPathway" id="UPA00074">
    <property type="reaction ID" value="UER00124"/>
</dbReference>
<evidence type="ECO:0000256" key="1">
    <source>
        <dbReference type="ARBA" id="ARBA00005209"/>
    </source>
</evidence>
<evidence type="ECO:0000313" key="14">
    <source>
        <dbReference type="Proteomes" id="UP000051124"/>
    </source>
</evidence>
<evidence type="ECO:0000256" key="10">
    <source>
        <dbReference type="PIRSR" id="PIRSR000485-2"/>
    </source>
</evidence>
<dbReference type="InterPro" id="IPR029057">
    <property type="entry name" value="PRTase-like"/>
</dbReference>
<dbReference type="InterPro" id="IPR035584">
    <property type="entry name" value="PurF_N"/>
</dbReference>
<feature type="binding site" evidence="7 11">
    <location>
        <position position="450"/>
    </location>
    <ligand>
        <name>[4Fe-4S] cluster</name>
        <dbReference type="ChEBI" id="CHEBI:49883"/>
    </ligand>
</feature>
<dbReference type="InterPro" id="IPR005854">
    <property type="entry name" value="PurF"/>
</dbReference>